<sequence length="666" mass="73028">MSHDLLVRLILLLPLTGAVLLGVLPLFMPALRKRESLIGTIGTSMVVIPFAITVYLFASYGGDPVTVNYFTWMQAGDLTLDFAYRIDELSLIMTLIVTGVGGVIHLYSTGYMHGDSGYWRFFAYLNLFIFAMLNLVLANNLAVLFLGWEGVGLCSYLLIGYWYTDLENSAAANKAFIVNRIGDFAFLMAMFLIFSELGSLSFDVLLSDAASVLSTDTINYIVLLLFIGATGKSAQIPLFVWLPDAMAGPTPVSALIHAATMVTSGLYLLARMSPIVLETEIVMAIIAITGALTAIMAATIAITQNDIKKVLAYSTVSQLGYMFMAAGVGAFFVAIFHVLTHAFFKACLFLGSGSVIHSMEHVEHDLEHEGEDVSDFDPQDMRTMGNLQKYMPSTGWTYFIATLAISGIPLLAGFFSKDEILFKAFEYGYDGNTYAWFVWVVGIVTAALTAFYMTRSYYLTFMGEERWPMADKIHPHESSWRMTVPLWILAAGSVLTGFLGLPAVIAHGEWNWIHHYLGADYGGPVAEASVAGHVSLPIEWALIGLSSVIAVGVFFYARNVYLSQGIAFDESLKARFGGLYELWENKYRWDDFYNNVVVEALINQISRDGLAPFDSKIVDGAVNGIASATQESSSLLRRIQTGVVQNYALALVFGVVLVIGLMLFGG</sequence>
<evidence type="ECO:0000256" key="6">
    <source>
        <dbReference type="SAM" id="Phobius"/>
    </source>
</evidence>
<feature type="transmembrane region" description="Helical" evidence="6">
    <location>
        <begin position="144"/>
        <end position="164"/>
    </location>
</feature>
<dbReference type="InterPro" id="IPR001750">
    <property type="entry name" value="ND/Mrp_TM"/>
</dbReference>
<gene>
    <name evidence="9" type="ORF">CRI94_00920</name>
</gene>
<evidence type="ECO:0000313" key="9">
    <source>
        <dbReference type="EMBL" id="PEN14888.1"/>
    </source>
</evidence>
<evidence type="ECO:0000256" key="5">
    <source>
        <dbReference type="RuleBase" id="RU000320"/>
    </source>
</evidence>
<evidence type="ECO:0000256" key="2">
    <source>
        <dbReference type="ARBA" id="ARBA00022692"/>
    </source>
</evidence>
<protein>
    <submittedName>
        <fullName evidence="9">NADH-quinone oxidoreductase subunit L</fullName>
    </submittedName>
</protein>
<feature type="transmembrane region" description="Helical" evidence="6">
    <location>
        <begin position="484"/>
        <end position="505"/>
    </location>
</feature>
<accession>A0A2A8D2L0</accession>
<feature type="transmembrane region" description="Helical" evidence="6">
    <location>
        <begin position="6"/>
        <end position="27"/>
    </location>
</feature>
<comment type="subcellular location">
    <subcellularLocation>
        <location evidence="1">Endomembrane system</location>
        <topology evidence="1">Multi-pass membrane protein</topology>
    </subcellularLocation>
    <subcellularLocation>
        <location evidence="5">Membrane</location>
        <topology evidence="5">Multi-pass membrane protein</topology>
    </subcellularLocation>
</comment>
<feature type="transmembrane region" description="Helical" evidence="6">
    <location>
        <begin position="184"/>
        <end position="206"/>
    </location>
</feature>
<feature type="transmembrane region" description="Helical" evidence="6">
    <location>
        <begin position="252"/>
        <end position="269"/>
    </location>
</feature>
<dbReference type="PANTHER" id="PTHR42829:SF2">
    <property type="entry name" value="NADH-UBIQUINONE OXIDOREDUCTASE CHAIN 5"/>
    <property type="match status" value="1"/>
</dbReference>
<feature type="transmembrane region" description="Helical" evidence="6">
    <location>
        <begin position="281"/>
        <end position="302"/>
    </location>
</feature>
<evidence type="ECO:0000256" key="1">
    <source>
        <dbReference type="ARBA" id="ARBA00004127"/>
    </source>
</evidence>
<dbReference type="OrthoDB" id="9807568at2"/>
<feature type="transmembrane region" description="Helical" evidence="6">
    <location>
        <begin position="218"/>
        <end position="240"/>
    </location>
</feature>
<feature type="transmembrane region" description="Helical" evidence="6">
    <location>
        <begin position="118"/>
        <end position="137"/>
    </location>
</feature>
<comment type="caution">
    <text evidence="9">The sequence shown here is derived from an EMBL/GenBank/DDBJ whole genome shotgun (WGS) entry which is preliminary data.</text>
</comment>
<keyword evidence="10" id="KW-1185">Reference proteome</keyword>
<dbReference type="Pfam" id="PF00361">
    <property type="entry name" value="Proton_antipo_M"/>
    <property type="match status" value="1"/>
</dbReference>
<feature type="transmembrane region" description="Helical" evidence="6">
    <location>
        <begin position="39"/>
        <end position="60"/>
    </location>
</feature>
<evidence type="ECO:0000259" key="8">
    <source>
        <dbReference type="Pfam" id="PF00662"/>
    </source>
</evidence>
<feature type="transmembrane region" description="Helical" evidence="6">
    <location>
        <begin position="322"/>
        <end position="344"/>
    </location>
</feature>
<feature type="transmembrane region" description="Helical" evidence="6">
    <location>
        <begin position="540"/>
        <end position="557"/>
    </location>
</feature>
<dbReference type="GO" id="GO:0008137">
    <property type="term" value="F:NADH dehydrogenase (ubiquinone) activity"/>
    <property type="evidence" value="ECO:0007669"/>
    <property type="project" value="InterPro"/>
</dbReference>
<name>A0A2A8D2L0_9BACT</name>
<dbReference type="Gene3D" id="1.20.5.2700">
    <property type="match status" value="1"/>
</dbReference>
<keyword evidence="4 6" id="KW-0472">Membrane</keyword>
<dbReference type="GO" id="GO:0012505">
    <property type="term" value="C:endomembrane system"/>
    <property type="evidence" value="ECO:0007669"/>
    <property type="project" value="UniProtKB-SubCell"/>
</dbReference>
<dbReference type="InterPro" id="IPR003945">
    <property type="entry name" value="NU5C-like"/>
</dbReference>
<evidence type="ECO:0000256" key="4">
    <source>
        <dbReference type="ARBA" id="ARBA00023136"/>
    </source>
</evidence>
<feature type="domain" description="NADH-Ubiquinone oxidoreductase (complex I) chain 5 N-terminal" evidence="8">
    <location>
        <begin position="72"/>
        <end position="122"/>
    </location>
</feature>
<feature type="transmembrane region" description="Helical" evidence="6">
    <location>
        <begin position="434"/>
        <end position="453"/>
    </location>
</feature>
<dbReference type="PANTHER" id="PTHR42829">
    <property type="entry name" value="NADH-UBIQUINONE OXIDOREDUCTASE CHAIN 5"/>
    <property type="match status" value="1"/>
</dbReference>
<dbReference type="PRINTS" id="PR01435">
    <property type="entry name" value="NPOXDRDTASE5"/>
</dbReference>
<feature type="domain" description="NADH:quinone oxidoreductase/Mrp antiporter transmembrane" evidence="7">
    <location>
        <begin position="138"/>
        <end position="448"/>
    </location>
</feature>
<dbReference type="Pfam" id="PF00662">
    <property type="entry name" value="Proton_antipo_N"/>
    <property type="match status" value="1"/>
</dbReference>
<keyword evidence="3 6" id="KW-1133">Transmembrane helix</keyword>
<feature type="transmembrane region" description="Helical" evidence="6">
    <location>
        <begin position="91"/>
        <end position="112"/>
    </location>
</feature>
<dbReference type="NCBIfam" id="TIGR01974">
    <property type="entry name" value="NDH_I_L"/>
    <property type="match status" value="1"/>
</dbReference>
<feature type="transmembrane region" description="Helical" evidence="6">
    <location>
        <begin position="396"/>
        <end position="414"/>
    </location>
</feature>
<dbReference type="InterPro" id="IPR001516">
    <property type="entry name" value="Proton_antipo_N"/>
</dbReference>
<evidence type="ECO:0000259" key="7">
    <source>
        <dbReference type="Pfam" id="PF00361"/>
    </source>
</evidence>
<evidence type="ECO:0000313" key="10">
    <source>
        <dbReference type="Proteomes" id="UP000220102"/>
    </source>
</evidence>
<proteinExistence type="predicted"/>
<dbReference type="GO" id="GO:0003954">
    <property type="term" value="F:NADH dehydrogenase activity"/>
    <property type="evidence" value="ECO:0007669"/>
    <property type="project" value="TreeGrafter"/>
</dbReference>
<dbReference type="GO" id="GO:0016020">
    <property type="term" value="C:membrane"/>
    <property type="evidence" value="ECO:0007669"/>
    <property type="project" value="UniProtKB-SubCell"/>
</dbReference>
<keyword evidence="2 5" id="KW-0812">Transmembrane</keyword>
<dbReference type="InterPro" id="IPR018393">
    <property type="entry name" value="NADHpl_OxRdtase_5_subgr"/>
</dbReference>
<dbReference type="GO" id="GO:0015990">
    <property type="term" value="P:electron transport coupled proton transport"/>
    <property type="evidence" value="ECO:0007669"/>
    <property type="project" value="TreeGrafter"/>
</dbReference>
<dbReference type="RefSeq" id="WP_098073786.1">
    <property type="nucleotide sequence ID" value="NZ_PDEQ01000001.1"/>
</dbReference>
<dbReference type="AlphaFoldDB" id="A0A2A8D2L0"/>
<reference evidence="9 10" key="1">
    <citation type="submission" date="2017-10" db="EMBL/GenBank/DDBJ databases">
        <title>Draft genome of Longibacter Salinarum.</title>
        <authorList>
            <person name="Goh K.M."/>
            <person name="Shamsir M.S."/>
            <person name="Lim S.W."/>
        </authorList>
    </citation>
    <scope>NUCLEOTIDE SEQUENCE [LARGE SCALE GENOMIC DNA]</scope>
    <source>
        <strain evidence="9 10">KCTC 52045</strain>
    </source>
</reference>
<evidence type="ECO:0000256" key="3">
    <source>
        <dbReference type="ARBA" id="ARBA00022989"/>
    </source>
</evidence>
<dbReference type="PRINTS" id="PR01434">
    <property type="entry name" value="NADHDHGNASE5"/>
</dbReference>
<dbReference type="Proteomes" id="UP000220102">
    <property type="component" value="Unassembled WGS sequence"/>
</dbReference>
<dbReference type="EMBL" id="PDEQ01000001">
    <property type="protein sequence ID" value="PEN14888.1"/>
    <property type="molecule type" value="Genomic_DNA"/>
</dbReference>
<dbReference type="NCBIfam" id="NF005141">
    <property type="entry name" value="PRK06590.1"/>
    <property type="match status" value="1"/>
</dbReference>
<dbReference type="GO" id="GO:0042773">
    <property type="term" value="P:ATP synthesis coupled electron transport"/>
    <property type="evidence" value="ECO:0007669"/>
    <property type="project" value="InterPro"/>
</dbReference>
<organism evidence="9 10">
    <name type="scientific">Longibacter salinarum</name>
    <dbReference type="NCBI Taxonomy" id="1850348"/>
    <lineage>
        <taxon>Bacteria</taxon>
        <taxon>Pseudomonadati</taxon>
        <taxon>Rhodothermota</taxon>
        <taxon>Rhodothermia</taxon>
        <taxon>Rhodothermales</taxon>
        <taxon>Salisaetaceae</taxon>
        <taxon>Longibacter</taxon>
    </lineage>
</organism>
<feature type="transmembrane region" description="Helical" evidence="6">
    <location>
        <begin position="647"/>
        <end position="665"/>
    </location>
</feature>